<gene>
    <name evidence="2" type="ORF">EM848_04750</name>
    <name evidence="1" type="ORF">EMO90_04920</name>
</gene>
<dbReference type="Proteomes" id="UP000374630">
    <property type="component" value="Unassembled WGS sequence"/>
</dbReference>
<accession>A0A5J5DWT0</accession>
<protein>
    <submittedName>
        <fullName evidence="2">Glycosyltransferase family 2 protein</fullName>
    </submittedName>
</protein>
<evidence type="ECO:0000313" key="2">
    <source>
        <dbReference type="EMBL" id="KAA8823639.1"/>
    </source>
</evidence>
<dbReference type="GO" id="GO:0016740">
    <property type="term" value="F:transferase activity"/>
    <property type="evidence" value="ECO:0007669"/>
    <property type="project" value="UniProtKB-KW"/>
</dbReference>
<sequence length="653" mass="74245">MKTLTAQNIGIDDIPQYAKQPTLWMRADHPVTPSYIDGGHREFQLPVAGDYDLTTFFNALSVAKWRKYTNAKAFHLRMAVKASPFVAIDPAVVDEDGKASIRVTLTMADTYSYQPTVVEGKGFCVEAPADDEWHEITIDVPQGLANDRTPVLFGAIITAPGVTDVRDARWDMDLDDEDVRHVEVAVCITTFKKEPYIRRNAHIFRDSVIGSGTEAGKHFTLHIVDNGRTLSEDEVFASDRIQLHPNVNSGGAGGFARGMIESIEQEPKATHVILMDDDISLSPESLLRTYSLLQAVKDEWREAFVSGGMMSLDEPDIRHEDIGFFNKDGWCQSLKPVMRMSVLHDVIENEAFKPPYDLPGCEDQRTQKYQAWWYCCIPMTQIELRGLPLPLFVRYDDVEYSLRNPPKIMSMNGICVWHSPFFMRYDAAVERYQVARNLFIIRHASGAAPISDFEDALYRQVQIELKRFNYADAELALEGFEDFLKGPDTTFAPGFAEKKFLESHKKAEKLVPLEELDDELKKLGIDFRTLTSADIARDKPRSLFQRGLDFMTFNGQRTPLPYTKHGKVAICEASGGAYIGGALREAETVVAVSIPQRKAAIRHKDQARFNEIWKRYKDDVKAYRERKAELDKLYHEAFRRMTTVKAWKEYLGI</sequence>
<keyword evidence="2" id="KW-0808">Transferase</keyword>
<reference evidence="3 4" key="1">
    <citation type="journal article" date="2019" name="Syst. Appl. Microbiol.">
        <title>Characterization of Bifidobacterium species in feaces of the Egyptian fruit bat: Description of B. vespertilionis sp. nov. and B. rousetti sp. nov.</title>
        <authorList>
            <person name="Modesto M."/>
            <person name="Satti M."/>
            <person name="Watanabe K."/>
            <person name="Puglisi E."/>
            <person name="Morelli L."/>
            <person name="Huang C.-H."/>
            <person name="Liou J.-S."/>
            <person name="Miyashita M."/>
            <person name="Tamura T."/>
            <person name="Saito S."/>
            <person name="Mori K."/>
            <person name="Huang L."/>
            <person name="Sciavilla P."/>
            <person name="Sandri C."/>
            <person name="Spiezio C."/>
            <person name="Vitali F."/>
            <person name="Cavalieri D."/>
            <person name="Perpetuini G."/>
            <person name="Tofalo R."/>
            <person name="Bonetti A."/>
            <person name="Arita M."/>
            <person name="Mattarelli P."/>
        </authorList>
    </citation>
    <scope>NUCLEOTIDE SEQUENCE [LARGE SCALE GENOMIC DNA]</scope>
    <source>
        <strain evidence="1 4">RST16</strain>
        <strain evidence="2 3">RST8</strain>
    </source>
</reference>
<evidence type="ECO:0000313" key="4">
    <source>
        <dbReference type="Proteomes" id="UP000374630"/>
    </source>
</evidence>
<dbReference type="OrthoDB" id="3225550at2"/>
<comment type="caution">
    <text evidence="2">The sequence shown here is derived from an EMBL/GenBank/DDBJ whole genome shotgun (WGS) entry which is preliminary data.</text>
</comment>
<proteinExistence type="predicted"/>
<dbReference type="SUPFAM" id="SSF53448">
    <property type="entry name" value="Nucleotide-diphospho-sugar transferases"/>
    <property type="match status" value="1"/>
</dbReference>
<evidence type="ECO:0000313" key="3">
    <source>
        <dbReference type="Proteomes" id="UP000345527"/>
    </source>
</evidence>
<dbReference type="EMBL" id="RZNZ01000005">
    <property type="protein sequence ID" value="KAA8821130.1"/>
    <property type="molecule type" value="Genomic_DNA"/>
</dbReference>
<dbReference type="EMBL" id="RZOA01000007">
    <property type="protein sequence ID" value="KAA8823639.1"/>
    <property type="molecule type" value="Genomic_DNA"/>
</dbReference>
<dbReference type="RefSeq" id="WP_150353797.1">
    <property type="nucleotide sequence ID" value="NZ_RZNZ01000005.1"/>
</dbReference>
<dbReference type="InterPro" id="IPR029044">
    <property type="entry name" value="Nucleotide-diphossugar_trans"/>
</dbReference>
<dbReference type="AlphaFoldDB" id="A0A5J5DWT0"/>
<keyword evidence="4" id="KW-1185">Reference proteome</keyword>
<dbReference type="Gene3D" id="3.90.550.60">
    <property type="match status" value="1"/>
</dbReference>
<organism evidence="2 3">
    <name type="scientific">Bifidobacterium vespertilionis</name>
    <dbReference type="NCBI Taxonomy" id="2562524"/>
    <lineage>
        <taxon>Bacteria</taxon>
        <taxon>Bacillati</taxon>
        <taxon>Actinomycetota</taxon>
        <taxon>Actinomycetes</taxon>
        <taxon>Bifidobacteriales</taxon>
        <taxon>Bifidobacteriaceae</taxon>
        <taxon>Bifidobacterium</taxon>
    </lineage>
</organism>
<name>A0A5J5DWT0_9BIFI</name>
<evidence type="ECO:0000313" key="1">
    <source>
        <dbReference type="EMBL" id="KAA8821130.1"/>
    </source>
</evidence>
<dbReference type="Proteomes" id="UP000345527">
    <property type="component" value="Unassembled WGS sequence"/>
</dbReference>